<sequence length="572" mass="62755">MAQVKLTDTTLRDAHQSLVATRMRTRDMLPIAEKMDEVGFFSLEVWGGATFDSSIRYLNEDPWERLRALKKAVKKTPLQMLLRGQNLVGYRHYSDDIVVKFVEHAAETGVDIFRIFDAVNDIRNMEVSIKTAKRVGAHVQGTVCYTISPVHPIPLYVKMAKQLEGMGCDSLCIKDMAGLISPKNAHDLVKALKKEISIPVDLHSHCTSGMAPMSYLFACEAGVNILDTAFSPFAWGTSQPPTETTVAALKGTPYDTGLDLFLLTEIKKYFEDIKEKYRGILDPISERIDTNVLKYQIPGGMLSNLVSQLKEQNALDKYNDVLAEMPRVREELGYPPLVTPTSQIVGTQAVLNILMGERYKVVPKEVKDYVKGLYGRTPAPISKEIITKILGNEQPITCRPADLLPPELDKVTKEAYALGIVKKPEDILTYALYPAIAPKFLRGEAKEEALEAPKPNNMRAASALPSEFKVEVDGDVFDVKIISAGGGSAAAREMVVERPKAVDGAVTASMQGMVLKVKVKKGDSVAKGDVVMVLEAMKMENNIHAPHAGAVKEILVKEGSTVSAGDTLLIIG</sequence>
<dbReference type="PROSITE" id="PS50991">
    <property type="entry name" value="PYR_CT"/>
    <property type="match status" value="1"/>
</dbReference>
<dbReference type="PROSITE" id="PS50968">
    <property type="entry name" value="BIOTINYL_LIPOYL"/>
    <property type="match status" value="1"/>
</dbReference>
<keyword evidence="5" id="KW-0436">Ligase</keyword>
<dbReference type="PANTHER" id="PTHR43778">
    <property type="entry name" value="PYRUVATE CARBOXYLASE"/>
    <property type="match status" value="1"/>
</dbReference>
<dbReference type="InterPro" id="IPR055268">
    <property type="entry name" value="PCB-like"/>
</dbReference>
<evidence type="ECO:0000259" key="4">
    <source>
        <dbReference type="PROSITE" id="PS50991"/>
    </source>
</evidence>
<evidence type="ECO:0000313" key="5">
    <source>
        <dbReference type="EMBL" id="SNQ60651.1"/>
    </source>
</evidence>
<dbReference type="InterPro" id="IPR013785">
    <property type="entry name" value="Aldolase_TIM"/>
</dbReference>
<evidence type="ECO:0000313" key="6">
    <source>
        <dbReference type="Proteomes" id="UP000218615"/>
    </source>
</evidence>
<dbReference type="SUPFAM" id="SSF89000">
    <property type="entry name" value="post-HMGL domain-like"/>
    <property type="match status" value="1"/>
</dbReference>
<dbReference type="EMBL" id="FZMP01000112">
    <property type="protein sequence ID" value="SNQ60651.1"/>
    <property type="molecule type" value="Genomic_DNA"/>
</dbReference>
<evidence type="ECO:0000259" key="3">
    <source>
        <dbReference type="PROSITE" id="PS50968"/>
    </source>
</evidence>
<dbReference type="PANTHER" id="PTHR43778:SF2">
    <property type="entry name" value="PYRUVATE CARBOXYLASE, MITOCHONDRIAL"/>
    <property type="match status" value="1"/>
</dbReference>
<dbReference type="CDD" id="cd06850">
    <property type="entry name" value="biotinyl_domain"/>
    <property type="match status" value="1"/>
</dbReference>
<dbReference type="GO" id="GO:0004736">
    <property type="term" value="F:pyruvate carboxylase activity"/>
    <property type="evidence" value="ECO:0007669"/>
    <property type="project" value="UniProtKB-EC"/>
</dbReference>
<feature type="domain" description="Pyruvate carboxyltransferase" evidence="4">
    <location>
        <begin position="4"/>
        <end position="264"/>
    </location>
</feature>
<dbReference type="InterPro" id="IPR000089">
    <property type="entry name" value="Biotin_lipoyl"/>
</dbReference>
<dbReference type="InterPro" id="IPR003379">
    <property type="entry name" value="Carboxylase_cons_dom"/>
</dbReference>
<dbReference type="OrthoDB" id="6555at2157"/>
<dbReference type="PROSITE" id="PS00188">
    <property type="entry name" value="BIOTIN"/>
    <property type="match status" value="1"/>
</dbReference>
<dbReference type="GO" id="GO:0006814">
    <property type="term" value="P:sodium ion transport"/>
    <property type="evidence" value="ECO:0007669"/>
    <property type="project" value="InterPro"/>
</dbReference>
<dbReference type="NCBIfam" id="TIGR01108">
    <property type="entry name" value="oadA"/>
    <property type="match status" value="1"/>
</dbReference>
<dbReference type="Gene3D" id="3.20.20.70">
    <property type="entry name" value="Aldolase class I"/>
    <property type="match status" value="1"/>
</dbReference>
<reference evidence="6" key="1">
    <citation type="submission" date="2017-06" db="EMBL/GenBank/DDBJ databases">
        <authorList>
            <person name="Cremers G."/>
        </authorList>
    </citation>
    <scope>NUCLEOTIDE SEQUENCE [LARGE SCALE GENOMIC DNA]</scope>
</reference>
<name>A0A284VMY1_9EURY</name>
<comment type="cofactor">
    <cofactor evidence="1">
        <name>Co(2+)</name>
        <dbReference type="ChEBI" id="CHEBI:48828"/>
    </cofactor>
</comment>
<dbReference type="NCBIfam" id="NF008985">
    <property type="entry name" value="PRK12331.1"/>
    <property type="match status" value="1"/>
</dbReference>
<evidence type="ECO:0000256" key="2">
    <source>
        <dbReference type="ARBA" id="ARBA00023267"/>
    </source>
</evidence>
<dbReference type="Pfam" id="PF02436">
    <property type="entry name" value="PYC_OADA"/>
    <property type="match status" value="1"/>
</dbReference>
<organism evidence="5 6">
    <name type="scientific">Candidatus Methanoperedens nitratireducens</name>
    <dbReference type="NCBI Taxonomy" id="1392998"/>
    <lineage>
        <taxon>Archaea</taxon>
        <taxon>Methanobacteriati</taxon>
        <taxon>Methanobacteriota</taxon>
        <taxon>Stenosarchaea group</taxon>
        <taxon>Methanomicrobia</taxon>
        <taxon>Methanosarcinales</taxon>
        <taxon>ANME-2 cluster</taxon>
        <taxon>Candidatus Methanoperedentaceae</taxon>
        <taxon>Candidatus Methanoperedens</taxon>
    </lineage>
</organism>
<dbReference type="Pfam" id="PF00364">
    <property type="entry name" value="Biotin_lipoyl"/>
    <property type="match status" value="1"/>
</dbReference>
<dbReference type="InterPro" id="IPR001882">
    <property type="entry name" value="Biotin_BS"/>
</dbReference>
<dbReference type="InterPro" id="IPR005776">
    <property type="entry name" value="OadA"/>
</dbReference>
<dbReference type="STRING" id="1392998.ANME2D_03481"/>
<dbReference type="SUPFAM" id="SSF51569">
    <property type="entry name" value="Aldolase"/>
    <property type="match status" value="1"/>
</dbReference>
<dbReference type="GO" id="GO:0006094">
    <property type="term" value="P:gluconeogenesis"/>
    <property type="evidence" value="ECO:0007669"/>
    <property type="project" value="TreeGrafter"/>
</dbReference>
<dbReference type="NCBIfam" id="NF006761">
    <property type="entry name" value="PRK09282.1"/>
    <property type="match status" value="1"/>
</dbReference>
<accession>A0A284VMY1</accession>
<keyword evidence="5" id="KW-0670">Pyruvate</keyword>
<dbReference type="Pfam" id="PF00682">
    <property type="entry name" value="HMGL-like"/>
    <property type="match status" value="1"/>
</dbReference>
<dbReference type="GO" id="GO:0005737">
    <property type="term" value="C:cytoplasm"/>
    <property type="evidence" value="ECO:0007669"/>
    <property type="project" value="TreeGrafter"/>
</dbReference>
<dbReference type="EC" id="6.4.1.1" evidence="5"/>
<feature type="domain" description="Lipoyl-binding" evidence="3">
    <location>
        <begin position="493"/>
        <end position="572"/>
    </location>
</feature>
<evidence type="ECO:0000256" key="1">
    <source>
        <dbReference type="ARBA" id="ARBA00001941"/>
    </source>
</evidence>
<dbReference type="CDD" id="cd07937">
    <property type="entry name" value="DRE_TIM_PC_TC_5S"/>
    <property type="match status" value="1"/>
</dbReference>
<gene>
    <name evidence="5" type="primary">pycB</name>
    <name evidence="5" type="ORF">MNV_20027</name>
</gene>
<dbReference type="SUPFAM" id="SSF51230">
    <property type="entry name" value="Single hybrid motif"/>
    <property type="match status" value="1"/>
</dbReference>
<dbReference type="InterPro" id="IPR000891">
    <property type="entry name" value="PYR_CT"/>
</dbReference>
<dbReference type="FunFam" id="2.40.50.100:FF:000003">
    <property type="entry name" value="Acetyl-CoA carboxylase biotin carboxyl carrier protein"/>
    <property type="match status" value="1"/>
</dbReference>
<proteinExistence type="predicted"/>
<dbReference type="AlphaFoldDB" id="A0A284VMY1"/>
<keyword evidence="6" id="KW-1185">Reference proteome</keyword>
<dbReference type="Proteomes" id="UP000218615">
    <property type="component" value="Unassembled WGS sequence"/>
</dbReference>
<keyword evidence="2" id="KW-0092">Biotin</keyword>
<dbReference type="InterPro" id="IPR011053">
    <property type="entry name" value="Single_hybrid_motif"/>
</dbReference>
<dbReference type="GO" id="GO:0008948">
    <property type="term" value="F:oxaloacetate decarboxylase activity"/>
    <property type="evidence" value="ECO:0007669"/>
    <property type="project" value="InterPro"/>
</dbReference>
<protein>
    <submittedName>
        <fullName evidence="5">Pyruvate carboxylase subunit B</fullName>
        <ecNumber evidence="5">6.4.1.1</ecNumber>
    </submittedName>
</protein>
<dbReference type="RefSeq" id="WP_096205071.1">
    <property type="nucleotide sequence ID" value="NZ_FZMP01000112.1"/>
</dbReference>
<dbReference type="Gene3D" id="2.40.50.100">
    <property type="match status" value="1"/>
</dbReference>